<dbReference type="PROSITE" id="PS50885">
    <property type="entry name" value="HAMP"/>
    <property type="match status" value="1"/>
</dbReference>
<dbReference type="PROSITE" id="PS50111">
    <property type="entry name" value="CHEMOTAXIS_TRANSDUC_2"/>
    <property type="match status" value="1"/>
</dbReference>
<comment type="caution">
    <text evidence="11">The sequence shown here is derived from an EMBL/GenBank/DDBJ whole genome shotgun (WGS) entry which is preliminary data.</text>
</comment>
<dbReference type="OrthoDB" id="8332525at2"/>
<dbReference type="GO" id="GO:0007165">
    <property type="term" value="P:signal transduction"/>
    <property type="evidence" value="ECO:0007669"/>
    <property type="project" value="UniProtKB-KW"/>
</dbReference>
<evidence type="ECO:0000256" key="4">
    <source>
        <dbReference type="ARBA" id="ARBA00029447"/>
    </source>
</evidence>
<evidence type="ECO:0000259" key="8">
    <source>
        <dbReference type="PROSITE" id="PS50192"/>
    </source>
</evidence>
<accession>A0A327KNL6</accession>
<organism evidence="11 12">
    <name type="scientific">Rhodoplanes elegans</name>
    <dbReference type="NCBI Taxonomy" id="29408"/>
    <lineage>
        <taxon>Bacteria</taxon>
        <taxon>Pseudomonadati</taxon>
        <taxon>Pseudomonadota</taxon>
        <taxon>Alphaproteobacteria</taxon>
        <taxon>Hyphomicrobiales</taxon>
        <taxon>Nitrobacteraceae</taxon>
        <taxon>Rhodoplanes</taxon>
    </lineage>
</organism>
<reference evidence="11 12" key="1">
    <citation type="submission" date="2017-07" db="EMBL/GenBank/DDBJ databases">
        <title>Draft Genome Sequences of Select Purple Nonsulfur Bacteria.</title>
        <authorList>
            <person name="Lasarre B."/>
            <person name="Mckinlay J.B."/>
        </authorList>
    </citation>
    <scope>NUCLEOTIDE SEQUENCE [LARGE SCALE GENOMIC DNA]</scope>
    <source>
        <strain evidence="11 12">DSM 11907</strain>
    </source>
</reference>
<dbReference type="CDD" id="cd06225">
    <property type="entry name" value="HAMP"/>
    <property type="match status" value="1"/>
</dbReference>
<dbReference type="SMART" id="SM00283">
    <property type="entry name" value="MA"/>
    <property type="match status" value="1"/>
</dbReference>
<dbReference type="InterPro" id="IPR032255">
    <property type="entry name" value="HBM"/>
</dbReference>
<feature type="domain" description="HBM" evidence="10">
    <location>
        <begin position="46"/>
        <end position="285"/>
    </location>
</feature>
<keyword evidence="12" id="KW-1185">Reference proteome</keyword>
<protein>
    <submittedName>
        <fullName evidence="11">Chemotaxis protein</fullName>
    </submittedName>
</protein>
<evidence type="ECO:0000313" key="11">
    <source>
        <dbReference type="EMBL" id="RAI38935.1"/>
    </source>
</evidence>
<dbReference type="GO" id="GO:0004888">
    <property type="term" value="F:transmembrane signaling receptor activity"/>
    <property type="evidence" value="ECO:0007669"/>
    <property type="project" value="InterPro"/>
</dbReference>
<dbReference type="PANTHER" id="PTHR32089">
    <property type="entry name" value="METHYL-ACCEPTING CHEMOTAXIS PROTEIN MCPB"/>
    <property type="match status" value="1"/>
</dbReference>
<feature type="domain" description="T-SNARE coiled-coil homology" evidence="8">
    <location>
        <begin position="565"/>
        <end position="627"/>
    </location>
</feature>
<sequence length="669" mass="69203">MSLPTLRLSARIYSGFAVPLVFAVGLAVFGSYGLATIGSSVERMSALSENTIRSLQISKDLEAMRRSALQYKMVGSEAALADGAATAKRVVGLLDEASAATVSAERRTLYGEIKTGVAGYETLRQKLQGLGQEIAGERKKLFAGGDALSAAVTKMIDAARGSDSLPLALALSDLDKHIQAVRVANWRFLATRDAKGPAVFKAAVAKADEALDLMQQSDLPLDVLMALSPVRDALSGYASGFALLASALERGDALFTGEMVPAIDRLQAKTAAAEASLQADFTASRKLSETTIAGTVTVQQILAAAALVLGALMAWLIGRGIAGPIRRITAVLMQIAGGDKSVEIPYVDRRDEVGDNARAAQAFKENLIRIEQAETERHAAEARGAAERKALMQKLAGDFEGAVGGIVETVSTASTELEAAAGTLTRTAETTQSLSTAVAAASGQASANVQSVASATDQMTASVHEISRQVQESSRIAAEAVRQAEKTDSRILELSQAAQRIGDVVKLITAIAEQTNLLALNATIEAARAGEAGKGFAVVAQEVKALAAQTAKATGDIASQITGMQAATSESVMAIKEIGGTIGRIAEIASSIAAAIEEQGAATQEIARNVQQAARGTEEVARNIGNVEVGAGETGSASAQVLSAAQSLAGESNRLKAEVARFVSTVRAA</sequence>
<keyword evidence="2" id="KW-1003">Cell membrane</keyword>
<feature type="domain" description="Methyl-accepting transducer" evidence="7">
    <location>
        <begin position="406"/>
        <end position="649"/>
    </location>
</feature>
<evidence type="ECO:0000256" key="3">
    <source>
        <dbReference type="ARBA" id="ARBA00023224"/>
    </source>
</evidence>
<dbReference type="AlphaFoldDB" id="A0A327KNL6"/>
<keyword evidence="6" id="KW-0812">Transmembrane</keyword>
<dbReference type="SMART" id="SM00304">
    <property type="entry name" value="HAMP"/>
    <property type="match status" value="1"/>
</dbReference>
<evidence type="ECO:0000256" key="1">
    <source>
        <dbReference type="ARBA" id="ARBA00004429"/>
    </source>
</evidence>
<dbReference type="InterPro" id="IPR004090">
    <property type="entry name" value="Chemotax_Me-accpt_rcpt"/>
</dbReference>
<comment type="similarity">
    <text evidence="4">Belongs to the methyl-accepting chemotaxis (MCP) protein family.</text>
</comment>
<dbReference type="InterPro" id="IPR000727">
    <property type="entry name" value="T_SNARE_dom"/>
</dbReference>
<dbReference type="SMART" id="SM01358">
    <property type="entry name" value="HBM"/>
    <property type="match status" value="1"/>
</dbReference>
<gene>
    <name evidence="11" type="ORF">CH338_11035</name>
</gene>
<dbReference type="EMBL" id="NPEU01000099">
    <property type="protein sequence ID" value="RAI38935.1"/>
    <property type="molecule type" value="Genomic_DNA"/>
</dbReference>
<dbReference type="Gene3D" id="1.10.287.950">
    <property type="entry name" value="Methyl-accepting chemotaxis protein"/>
    <property type="match status" value="1"/>
</dbReference>
<evidence type="ECO:0000259" key="7">
    <source>
        <dbReference type="PROSITE" id="PS50111"/>
    </source>
</evidence>
<evidence type="ECO:0000259" key="9">
    <source>
        <dbReference type="PROSITE" id="PS50885"/>
    </source>
</evidence>
<proteinExistence type="inferred from homology"/>
<keyword evidence="2" id="KW-0997">Cell inner membrane</keyword>
<dbReference type="PROSITE" id="PS51753">
    <property type="entry name" value="HBM"/>
    <property type="match status" value="1"/>
</dbReference>
<keyword evidence="3 5" id="KW-0807">Transducer</keyword>
<dbReference type="InterPro" id="IPR003660">
    <property type="entry name" value="HAMP_dom"/>
</dbReference>
<dbReference type="RefSeq" id="WP_111357234.1">
    <property type="nucleotide sequence ID" value="NZ_NHSK01000139.1"/>
</dbReference>
<feature type="domain" description="HAMP" evidence="9">
    <location>
        <begin position="319"/>
        <end position="372"/>
    </location>
</feature>
<dbReference type="PRINTS" id="PR00260">
    <property type="entry name" value="CHEMTRNSDUCR"/>
</dbReference>
<evidence type="ECO:0000256" key="2">
    <source>
        <dbReference type="ARBA" id="ARBA00022519"/>
    </source>
</evidence>
<comment type="subcellular location">
    <subcellularLocation>
        <location evidence="1">Cell inner membrane</location>
        <topology evidence="1">Multi-pass membrane protein</topology>
    </subcellularLocation>
</comment>
<dbReference type="Gene3D" id="6.10.340.10">
    <property type="match status" value="1"/>
</dbReference>
<dbReference type="Proteomes" id="UP000248863">
    <property type="component" value="Unassembled WGS sequence"/>
</dbReference>
<keyword evidence="6" id="KW-1133">Transmembrane helix</keyword>
<dbReference type="GO" id="GO:0005886">
    <property type="term" value="C:plasma membrane"/>
    <property type="evidence" value="ECO:0007669"/>
    <property type="project" value="UniProtKB-SubCell"/>
</dbReference>
<evidence type="ECO:0000313" key="12">
    <source>
        <dbReference type="Proteomes" id="UP000248863"/>
    </source>
</evidence>
<dbReference type="Pfam" id="PF00672">
    <property type="entry name" value="HAMP"/>
    <property type="match status" value="1"/>
</dbReference>
<name>A0A327KNL6_9BRAD</name>
<keyword evidence="6" id="KW-0472">Membrane</keyword>
<feature type="transmembrane region" description="Helical" evidence="6">
    <location>
        <begin position="301"/>
        <end position="318"/>
    </location>
</feature>
<evidence type="ECO:0000259" key="10">
    <source>
        <dbReference type="PROSITE" id="PS51753"/>
    </source>
</evidence>
<dbReference type="PANTHER" id="PTHR32089:SF112">
    <property type="entry name" value="LYSOZYME-LIKE PROTEIN-RELATED"/>
    <property type="match status" value="1"/>
</dbReference>
<feature type="transmembrane region" description="Helical" evidence="6">
    <location>
        <begin position="12"/>
        <end position="35"/>
    </location>
</feature>
<dbReference type="SUPFAM" id="SSF58104">
    <property type="entry name" value="Methyl-accepting chemotaxis protein (MCP) signaling domain"/>
    <property type="match status" value="1"/>
</dbReference>
<evidence type="ECO:0000256" key="6">
    <source>
        <dbReference type="SAM" id="Phobius"/>
    </source>
</evidence>
<dbReference type="PROSITE" id="PS50192">
    <property type="entry name" value="T_SNARE"/>
    <property type="match status" value="1"/>
</dbReference>
<dbReference type="Pfam" id="PF00015">
    <property type="entry name" value="MCPsignal"/>
    <property type="match status" value="1"/>
</dbReference>
<evidence type="ECO:0000256" key="5">
    <source>
        <dbReference type="PROSITE-ProRule" id="PRU00284"/>
    </source>
</evidence>
<dbReference type="InterPro" id="IPR004089">
    <property type="entry name" value="MCPsignal_dom"/>
</dbReference>
<dbReference type="GO" id="GO:0006935">
    <property type="term" value="P:chemotaxis"/>
    <property type="evidence" value="ECO:0007669"/>
    <property type="project" value="InterPro"/>
</dbReference>